<dbReference type="AlphaFoldDB" id="A0A943FYV8"/>
<reference evidence="2" key="1">
    <citation type="submission" date="2021-02" db="EMBL/GenBank/DDBJ databases">
        <title>Infant gut strain persistence is associated with maternal origin, phylogeny, and functional potential including surface adhesion and iron acquisition.</title>
        <authorList>
            <person name="Lou Y.C."/>
        </authorList>
    </citation>
    <scope>NUCLEOTIDE SEQUENCE</scope>
    <source>
        <strain evidence="2">L3_101_367G1_dasL3_101_367G1_metabat.metabat.26</strain>
    </source>
</reference>
<dbReference type="EMBL" id="JAGZAM010000004">
    <property type="protein sequence ID" value="MBS5687074.1"/>
    <property type="molecule type" value="Genomic_DNA"/>
</dbReference>
<accession>A0A943FYV8</accession>
<feature type="signal peptide" evidence="1">
    <location>
        <begin position="1"/>
        <end position="28"/>
    </location>
</feature>
<dbReference type="PROSITE" id="PS51318">
    <property type="entry name" value="TAT"/>
    <property type="match status" value="1"/>
</dbReference>
<name>A0A943FYV8_9FIRM</name>
<dbReference type="PROSITE" id="PS51257">
    <property type="entry name" value="PROKAR_LIPOPROTEIN"/>
    <property type="match status" value="1"/>
</dbReference>
<feature type="chain" id="PRO_5038908394" evidence="1">
    <location>
        <begin position="29"/>
        <end position="469"/>
    </location>
</feature>
<dbReference type="Pfam" id="PF10518">
    <property type="entry name" value="TAT_signal"/>
    <property type="match status" value="1"/>
</dbReference>
<organism evidence="2 3">
    <name type="scientific">Faecalibacterium prausnitzii</name>
    <dbReference type="NCBI Taxonomy" id="853"/>
    <lineage>
        <taxon>Bacteria</taxon>
        <taxon>Bacillati</taxon>
        <taxon>Bacillota</taxon>
        <taxon>Clostridia</taxon>
        <taxon>Eubacteriales</taxon>
        <taxon>Oscillospiraceae</taxon>
        <taxon>Faecalibacterium</taxon>
    </lineage>
</organism>
<dbReference type="RefSeq" id="WP_435142937.1">
    <property type="nucleotide sequence ID" value="NZ_CP170812.1"/>
</dbReference>
<keyword evidence="1" id="KW-0732">Signal</keyword>
<proteinExistence type="predicted"/>
<dbReference type="Gene3D" id="3.40.190.10">
    <property type="entry name" value="Periplasmic binding protein-like II"/>
    <property type="match status" value="2"/>
</dbReference>
<dbReference type="NCBIfam" id="TIGR01409">
    <property type="entry name" value="TAT_signal_seq"/>
    <property type="match status" value="1"/>
</dbReference>
<dbReference type="SUPFAM" id="SSF53850">
    <property type="entry name" value="Periplasmic binding protein-like II"/>
    <property type="match status" value="1"/>
</dbReference>
<dbReference type="InterPro" id="IPR019546">
    <property type="entry name" value="TAT_signal_bac_arc"/>
</dbReference>
<sequence>MNEKKSCAISRRSFLKGAGAVGAASVLAACGGNSTAASGSGAEAAAEGKVINIYSWNDEFRTRLEAVYSEVASTSSDGTVTTLKDGTEIHWIINPNQDGVYQQKLDEALLNQASGSADDKVDIFLSETDYVYKYTDAEADVAMPLTDLGIDPDTDLADQYPFTKTTASDQNGVQRGSTWQCCPGLLVYRRDIAKDVFGTDDPATVGEKVKDWDTLKATAEELKAKGYFTFSSYADTFRLYGNSISQSWVAPGETVCKVDQQIMNWISDSKEWLDAGYLDKTVKGQFNDDWNKAMGSASKVFAFLLPAWGIDFTLAPNWDGPEGAWAVTNPPQEYNWGGSYIHACTGTDNLEHVRDIILALTSNKDNLLKISKDYLDFTNTMSGMRDAATDDSFASSFLGGQNAYEYFAPVAENIKIAPLSSYDQGCVELIQNAFSDYFQGNVDFDRAKENFETAIMERYPDITAVEWAE</sequence>
<protein>
    <submittedName>
        <fullName evidence="2">Twin-arginine translocation signal domain-containing protein</fullName>
    </submittedName>
</protein>
<evidence type="ECO:0000313" key="3">
    <source>
        <dbReference type="Proteomes" id="UP000733372"/>
    </source>
</evidence>
<evidence type="ECO:0000256" key="1">
    <source>
        <dbReference type="SAM" id="SignalP"/>
    </source>
</evidence>
<dbReference type="Proteomes" id="UP000733372">
    <property type="component" value="Unassembled WGS sequence"/>
</dbReference>
<evidence type="ECO:0000313" key="2">
    <source>
        <dbReference type="EMBL" id="MBS5687074.1"/>
    </source>
</evidence>
<comment type="caution">
    <text evidence="2">The sequence shown here is derived from an EMBL/GenBank/DDBJ whole genome shotgun (WGS) entry which is preliminary data.</text>
</comment>
<dbReference type="InterPro" id="IPR006311">
    <property type="entry name" value="TAT_signal"/>
</dbReference>
<gene>
    <name evidence="2" type="ORF">KHW66_03115</name>
</gene>